<dbReference type="Gene3D" id="1.10.3090.10">
    <property type="entry name" value="cca-adding enzyme, domain 2"/>
    <property type="match status" value="1"/>
</dbReference>
<dbReference type="RefSeq" id="WP_135623315.1">
    <property type="nucleotide sequence ID" value="NZ_RQGD01000022.1"/>
</dbReference>
<feature type="domain" description="tRNA nucleotidyltransferase/poly(A) polymerase RNA and SrmB- binding" evidence="10">
    <location>
        <begin position="177"/>
        <end position="235"/>
    </location>
</feature>
<evidence type="ECO:0000256" key="1">
    <source>
        <dbReference type="ARBA" id="ARBA00001946"/>
    </source>
</evidence>
<comment type="cofactor">
    <cofactor evidence="1">
        <name>Mg(2+)</name>
        <dbReference type="ChEBI" id="CHEBI:18420"/>
    </cofactor>
</comment>
<evidence type="ECO:0000313" key="11">
    <source>
        <dbReference type="EMBL" id="TGL60392.1"/>
    </source>
</evidence>
<keyword evidence="6" id="KW-0547">Nucleotide-binding</keyword>
<keyword evidence="2 8" id="KW-0808">Transferase</keyword>
<dbReference type="InterPro" id="IPR043519">
    <property type="entry name" value="NT_sf"/>
</dbReference>
<keyword evidence="12" id="KW-1185">Reference proteome</keyword>
<dbReference type="PANTHER" id="PTHR46173:SF1">
    <property type="entry name" value="CCA TRNA NUCLEOTIDYLTRANSFERASE 1, MITOCHONDRIAL"/>
    <property type="match status" value="1"/>
</dbReference>
<dbReference type="GO" id="GO:0046872">
    <property type="term" value="F:metal ion binding"/>
    <property type="evidence" value="ECO:0007669"/>
    <property type="project" value="UniProtKB-KW"/>
</dbReference>
<proteinExistence type="inferred from homology"/>
<evidence type="ECO:0000259" key="9">
    <source>
        <dbReference type="Pfam" id="PF01743"/>
    </source>
</evidence>
<keyword evidence="7" id="KW-0460">Magnesium</keyword>
<dbReference type="CDD" id="cd05398">
    <property type="entry name" value="NT_ClassII-CCAase"/>
    <property type="match status" value="1"/>
</dbReference>
<evidence type="ECO:0000256" key="3">
    <source>
        <dbReference type="ARBA" id="ARBA00022694"/>
    </source>
</evidence>
<comment type="similarity">
    <text evidence="8">Belongs to the tRNA nucleotidyltransferase/poly(A) polymerase family.</text>
</comment>
<dbReference type="Pfam" id="PF12627">
    <property type="entry name" value="PolyA_pol_RNAbd"/>
    <property type="match status" value="1"/>
</dbReference>
<evidence type="ECO:0000256" key="6">
    <source>
        <dbReference type="ARBA" id="ARBA00022741"/>
    </source>
</evidence>
<name>A0A4R9K2Y1_9LEPT</name>
<evidence type="ECO:0000313" key="12">
    <source>
        <dbReference type="Proteomes" id="UP000297693"/>
    </source>
</evidence>
<dbReference type="InterPro" id="IPR050264">
    <property type="entry name" value="Bact_CCA-adding_enz_type3_sf"/>
</dbReference>
<organism evidence="11 12">
    <name type="scientific">Leptospira ognonensis</name>
    <dbReference type="NCBI Taxonomy" id="2484945"/>
    <lineage>
        <taxon>Bacteria</taxon>
        <taxon>Pseudomonadati</taxon>
        <taxon>Spirochaetota</taxon>
        <taxon>Spirochaetia</taxon>
        <taxon>Leptospirales</taxon>
        <taxon>Leptospiraceae</taxon>
        <taxon>Leptospira</taxon>
    </lineage>
</organism>
<keyword evidence="4" id="KW-0548">Nucleotidyltransferase</keyword>
<dbReference type="Gene3D" id="3.30.460.10">
    <property type="entry name" value="Beta Polymerase, domain 2"/>
    <property type="match status" value="1"/>
</dbReference>
<dbReference type="GO" id="GO:0016779">
    <property type="term" value="F:nucleotidyltransferase activity"/>
    <property type="evidence" value="ECO:0007669"/>
    <property type="project" value="UniProtKB-KW"/>
</dbReference>
<dbReference type="GO" id="GO:0008033">
    <property type="term" value="P:tRNA processing"/>
    <property type="evidence" value="ECO:0007669"/>
    <property type="project" value="UniProtKB-KW"/>
</dbReference>
<keyword evidence="5" id="KW-0479">Metal-binding</keyword>
<reference evidence="11" key="1">
    <citation type="journal article" date="2019" name="PLoS Negl. Trop. Dis.">
        <title>Revisiting the worldwide diversity of Leptospira species in the environment.</title>
        <authorList>
            <person name="Vincent A.T."/>
            <person name="Schiettekatte O."/>
            <person name="Bourhy P."/>
            <person name="Veyrier F.J."/>
            <person name="Picardeau M."/>
        </authorList>
    </citation>
    <scope>NUCLEOTIDE SEQUENCE [LARGE SCALE GENOMIC DNA]</scope>
    <source>
        <strain evidence="11">201702476</strain>
    </source>
</reference>
<dbReference type="Pfam" id="PF01743">
    <property type="entry name" value="PolyA_pol"/>
    <property type="match status" value="1"/>
</dbReference>
<dbReference type="GO" id="GO:0000166">
    <property type="term" value="F:nucleotide binding"/>
    <property type="evidence" value="ECO:0007669"/>
    <property type="project" value="UniProtKB-KW"/>
</dbReference>
<keyword evidence="3" id="KW-0819">tRNA processing</keyword>
<accession>A0A4R9K2Y1</accession>
<dbReference type="OrthoDB" id="9805698at2"/>
<evidence type="ECO:0000256" key="2">
    <source>
        <dbReference type="ARBA" id="ARBA00022679"/>
    </source>
</evidence>
<evidence type="ECO:0000256" key="8">
    <source>
        <dbReference type="RuleBase" id="RU003953"/>
    </source>
</evidence>
<dbReference type="PANTHER" id="PTHR46173">
    <property type="entry name" value="CCA TRNA NUCLEOTIDYLTRANSFERASE 1, MITOCHONDRIAL"/>
    <property type="match status" value="1"/>
</dbReference>
<dbReference type="SUPFAM" id="SSF81301">
    <property type="entry name" value="Nucleotidyltransferase"/>
    <property type="match status" value="1"/>
</dbReference>
<dbReference type="EMBL" id="RQGD01000022">
    <property type="protein sequence ID" value="TGL60392.1"/>
    <property type="molecule type" value="Genomic_DNA"/>
</dbReference>
<feature type="domain" description="Poly A polymerase head" evidence="9">
    <location>
        <begin position="29"/>
        <end position="150"/>
    </location>
</feature>
<gene>
    <name evidence="11" type="ORF">EHQ58_06030</name>
</gene>
<protein>
    <submittedName>
        <fullName evidence="11">Poly-A polymerase</fullName>
    </submittedName>
</protein>
<dbReference type="AlphaFoldDB" id="A0A4R9K2Y1"/>
<evidence type="ECO:0000259" key="10">
    <source>
        <dbReference type="Pfam" id="PF12627"/>
    </source>
</evidence>
<dbReference type="GO" id="GO:0000049">
    <property type="term" value="F:tRNA binding"/>
    <property type="evidence" value="ECO:0007669"/>
    <property type="project" value="TreeGrafter"/>
</dbReference>
<dbReference type="Proteomes" id="UP000297693">
    <property type="component" value="Unassembled WGS sequence"/>
</dbReference>
<evidence type="ECO:0000256" key="5">
    <source>
        <dbReference type="ARBA" id="ARBA00022723"/>
    </source>
</evidence>
<dbReference type="InterPro" id="IPR032828">
    <property type="entry name" value="PolyA_RNA-bd"/>
</dbReference>
<evidence type="ECO:0000256" key="4">
    <source>
        <dbReference type="ARBA" id="ARBA00022695"/>
    </source>
</evidence>
<comment type="caution">
    <text evidence="11">The sequence shown here is derived from an EMBL/GenBank/DDBJ whole genome shotgun (WGS) entry which is preliminary data.</text>
</comment>
<dbReference type="SUPFAM" id="SSF81891">
    <property type="entry name" value="Poly A polymerase C-terminal region-like"/>
    <property type="match status" value="1"/>
</dbReference>
<evidence type="ECO:0000256" key="7">
    <source>
        <dbReference type="ARBA" id="ARBA00022842"/>
    </source>
</evidence>
<dbReference type="InterPro" id="IPR002646">
    <property type="entry name" value="PolA_pol_head_dom"/>
</dbReference>
<keyword evidence="8" id="KW-0694">RNA-binding</keyword>
<sequence>MNLALSVPEPFLSHLKLIHEKIVSAGHECYLVGGSVRDLYRNQVPKEYDLTTSARPDVIKTLFKSVIETGIKHGTVTILLDQIPYEITTYRIDQEYSDGRHPDKVIFGTSLSEDLKRRDFTMNALAMNLETGEVIDEHQGKADIDKGIIRTIGNPIHRFSEDGLRPIRAIRFASVLGFQIEEQTRLAIKATNHITAKISVERLQDEITKSLKGKNPAIMVDLLLQEKILSLFLSDFKVPVDFVLDPASLRILDSFPKSNVGYMMGIWCHSLHPTCDTKQWETWLQKLKFSNAATKDAAFILQMICTTRSFHEEGNDYEIRKRFLVPLKTHLHQRNASFPLVWEALATFSWSWLAKGLSLWNEKPPLLLSDLQINGNEIQAHFPHLEKARYGALLSHLMDLVLRVPKNNELSTLCEQSALFVSKL</sequence>